<proteinExistence type="inferred from homology"/>
<protein>
    <recommendedName>
        <fullName evidence="5">Pectinesterase</fullName>
        <ecNumber evidence="5">3.1.1.11</ecNumber>
    </recommendedName>
</protein>
<dbReference type="Pfam" id="PF01095">
    <property type="entry name" value="Pectinesterase"/>
    <property type="match status" value="2"/>
</dbReference>
<reference evidence="7" key="1">
    <citation type="journal article" date="2021" name="PeerJ">
        <title>Extensive microbial diversity within the chicken gut microbiome revealed by metagenomics and culture.</title>
        <authorList>
            <person name="Gilroy R."/>
            <person name="Ravi A."/>
            <person name="Getino M."/>
            <person name="Pursley I."/>
            <person name="Horton D.L."/>
            <person name="Alikhan N.F."/>
            <person name="Baker D."/>
            <person name="Gharbi K."/>
            <person name="Hall N."/>
            <person name="Watson M."/>
            <person name="Adriaenssens E.M."/>
            <person name="Foster-Nyarko E."/>
            <person name="Jarju S."/>
            <person name="Secka A."/>
            <person name="Antonio M."/>
            <person name="Oren A."/>
            <person name="Chaudhuri R.R."/>
            <person name="La Ragione R."/>
            <person name="Hildebrand F."/>
            <person name="Pallen M.J."/>
        </authorList>
    </citation>
    <scope>NUCLEOTIDE SEQUENCE</scope>
    <source>
        <strain evidence="7">CHK195-6426</strain>
    </source>
</reference>
<dbReference type="PROSITE" id="PS00503">
    <property type="entry name" value="PECTINESTERASE_2"/>
    <property type="match status" value="1"/>
</dbReference>
<dbReference type="PANTHER" id="PTHR31321">
    <property type="entry name" value="ACYL-COA THIOESTER HYDROLASE YBHC-RELATED"/>
    <property type="match status" value="1"/>
</dbReference>
<keyword evidence="3 5" id="KW-0063">Aspartyl esterase</keyword>
<evidence type="ECO:0000313" key="7">
    <source>
        <dbReference type="EMBL" id="HIW80133.1"/>
    </source>
</evidence>
<evidence type="ECO:0000256" key="3">
    <source>
        <dbReference type="ARBA" id="ARBA00023085"/>
    </source>
</evidence>
<feature type="active site" evidence="4">
    <location>
        <position position="203"/>
    </location>
</feature>
<dbReference type="AlphaFoldDB" id="A0A9D1R267"/>
<feature type="domain" description="Pectinesterase catalytic" evidence="6">
    <location>
        <begin position="190"/>
        <end position="348"/>
    </location>
</feature>
<comment type="similarity">
    <text evidence="1">Belongs to the pectinesterase family.</text>
</comment>
<name>A0A9D1R267_9FIRM</name>
<dbReference type="EMBL" id="DXGH01000006">
    <property type="protein sequence ID" value="HIW80133.1"/>
    <property type="molecule type" value="Genomic_DNA"/>
</dbReference>
<evidence type="ECO:0000256" key="4">
    <source>
        <dbReference type="PROSITE-ProRule" id="PRU10040"/>
    </source>
</evidence>
<gene>
    <name evidence="7" type="ORF">H9742_01165</name>
</gene>
<dbReference type="EC" id="3.1.1.11" evidence="5"/>
<dbReference type="Proteomes" id="UP000824265">
    <property type="component" value="Unassembled WGS sequence"/>
</dbReference>
<dbReference type="SUPFAM" id="SSF51126">
    <property type="entry name" value="Pectin lyase-like"/>
    <property type="match status" value="1"/>
</dbReference>
<organism evidence="7 8">
    <name type="scientific">Candidatus Acetatifactor stercoripullorum</name>
    <dbReference type="NCBI Taxonomy" id="2838414"/>
    <lineage>
        <taxon>Bacteria</taxon>
        <taxon>Bacillati</taxon>
        <taxon>Bacillota</taxon>
        <taxon>Clostridia</taxon>
        <taxon>Lachnospirales</taxon>
        <taxon>Lachnospiraceae</taxon>
        <taxon>Acetatifactor</taxon>
    </lineage>
</organism>
<reference evidence="7" key="2">
    <citation type="submission" date="2021-04" db="EMBL/GenBank/DDBJ databases">
        <authorList>
            <person name="Gilroy R."/>
        </authorList>
    </citation>
    <scope>NUCLEOTIDE SEQUENCE</scope>
    <source>
        <strain evidence="7">CHK195-6426</strain>
    </source>
</reference>
<comment type="caution">
    <text evidence="7">The sequence shown here is derived from an EMBL/GenBank/DDBJ whole genome shotgun (WGS) entry which is preliminary data.</text>
</comment>
<dbReference type="GO" id="GO:0045490">
    <property type="term" value="P:pectin catabolic process"/>
    <property type="evidence" value="ECO:0007669"/>
    <property type="project" value="UniProtKB-UniRule"/>
</dbReference>
<keyword evidence="2 5" id="KW-0378">Hydrolase</keyword>
<dbReference type="Gene3D" id="2.160.20.10">
    <property type="entry name" value="Single-stranded right-handed beta-helix, Pectin lyase-like"/>
    <property type="match status" value="1"/>
</dbReference>
<evidence type="ECO:0000256" key="1">
    <source>
        <dbReference type="ARBA" id="ARBA00008891"/>
    </source>
</evidence>
<dbReference type="InterPro" id="IPR033131">
    <property type="entry name" value="Pectinesterase_Asp_AS"/>
</dbReference>
<comment type="pathway">
    <text evidence="5">Glycan metabolism; pectin degradation; 2-dehydro-3-deoxy-D-gluconate from pectin: step 1/5.</text>
</comment>
<evidence type="ECO:0000256" key="2">
    <source>
        <dbReference type="ARBA" id="ARBA00022801"/>
    </source>
</evidence>
<dbReference type="InterPro" id="IPR011050">
    <property type="entry name" value="Pectin_lyase_fold/virulence"/>
</dbReference>
<comment type="catalytic activity">
    <reaction evidence="5">
        <text>[(1-&gt;4)-alpha-D-galacturonosyl methyl ester](n) + n H2O = [(1-&gt;4)-alpha-D-galacturonosyl](n) + n methanol + n H(+)</text>
        <dbReference type="Rhea" id="RHEA:22380"/>
        <dbReference type="Rhea" id="RHEA-COMP:14570"/>
        <dbReference type="Rhea" id="RHEA-COMP:14573"/>
        <dbReference type="ChEBI" id="CHEBI:15377"/>
        <dbReference type="ChEBI" id="CHEBI:15378"/>
        <dbReference type="ChEBI" id="CHEBI:17790"/>
        <dbReference type="ChEBI" id="CHEBI:140522"/>
        <dbReference type="ChEBI" id="CHEBI:140523"/>
        <dbReference type="EC" id="3.1.1.11"/>
    </reaction>
</comment>
<evidence type="ECO:0000313" key="8">
    <source>
        <dbReference type="Proteomes" id="UP000824265"/>
    </source>
</evidence>
<dbReference type="PANTHER" id="PTHR31321:SF57">
    <property type="entry name" value="PECTINESTERASE 53-RELATED"/>
    <property type="match status" value="1"/>
</dbReference>
<feature type="domain" description="Pectinesterase catalytic" evidence="6">
    <location>
        <begin position="47"/>
        <end position="164"/>
    </location>
</feature>
<dbReference type="InterPro" id="IPR012334">
    <property type="entry name" value="Pectin_lyas_fold"/>
</dbReference>
<evidence type="ECO:0000259" key="6">
    <source>
        <dbReference type="Pfam" id="PF01095"/>
    </source>
</evidence>
<dbReference type="InterPro" id="IPR000070">
    <property type="entry name" value="Pectinesterase_cat"/>
</dbReference>
<accession>A0A9D1R267</accession>
<dbReference type="GO" id="GO:0009279">
    <property type="term" value="C:cell outer membrane"/>
    <property type="evidence" value="ECO:0007669"/>
    <property type="project" value="TreeGrafter"/>
</dbReference>
<dbReference type="GO" id="GO:0030599">
    <property type="term" value="F:pectinesterase activity"/>
    <property type="evidence" value="ECO:0007669"/>
    <property type="project" value="UniProtKB-UniRule"/>
</dbReference>
<sequence>MKEEIHVYVNMPGFSPNFPTVGEALAAVSGQDAKNKTLPDTQRTFPAPFSEETPAFIHIGKGIYREKLTVTRNRLTLLGEDCENTILVYGDGAFDVMEDNSRRGTFRTASFRIDANDFTARHLTFQNDAGFGHTAGQALALYAEGDRLYLEDCRLLGSQDTLFTAPLPLKEAKPGGFTGPGEHRPRVLGRQLYRSCFIQGDVDFIFGGGIAYFENCTIFSKLPGDRIPPESPKEETIYGYVTAASTPKGQPYGYVFQDCRLTSDCPPRSVYLGRPWREWAKTVFLHCELGEHIHPLGWNDWGKPHGHFYYGEYDSYGPGANPDTRADFSHQLTKEEAAEYTLDRVLQGWRP</sequence>
<evidence type="ECO:0000256" key="5">
    <source>
        <dbReference type="RuleBase" id="RU000589"/>
    </source>
</evidence>
<dbReference type="GO" id="GO:0042545">
    <property type="term" value="P:cell wall modification"/>
    <property type="evidence" value="ECO:0007669"/>
    <property type="project" value="UniProtKB-UniRule"/>
</dbReference>